<dbReference type="Proteomes" id="UP001143309">
    <property type="component" value="Unassembled WGS sequence"/>
</dbReference>
<evidence type="ECO:0000313" key="3">
    <source>
        <dbReference type="Proteomes" id="UP001143309"/>
    </source>
</evidence>
<dbReference type="InterPro" id="IPR006626">
    <property type="entry name" value="PbH1"/>
</dbReference>
<dbReference type="InterPro" id="IPR022388">
    <property type="entry name" value="CHP03808"/>
</dbReference>
<evidence type="ECO:0000259" key="1">
    <source>
        <dbReference type="Pfam" id="PF13229"/>
    </source>
</evidence>
<protein>
    <submittedName>
        <fullName evidence="2">Tat protein</fullName>
    </submittedName>
</protein>
<dbReference type="SUPFAM" id="SSF51126">
    <property type="entry name" value="Pectin lyase-like"/>
    <property type="match status" value="1"/>
</dbReference>
<evidence type="ECO:0000313" key="2">
    <source>
        <dbReference type="EMBL" id="GLK79833.1"/>
    </source>
</evidence>
<organism evidence="2 3">
    <name type="scientific">Methylopila turkensis</name>
    <dbReference type="NCBI Taxonomy" id="1437816"/>
    <lineage>
        <taxon>Bacteria</taxon>
        <taxon>Pseudomonadati</taxon>
        <taxon>Pseudomonadota</taxon>
        <taxon>Alphaproteobacteria</taxon>
        <taxon>Hyphomicrobiales</taxon>
        <taxon>Methylopilaceae</taxon>
        <taxon>Methylopila</taxon>
    </lineage>
</organism>
<feature type="domain" description="Right handed beta helix" evidence="1">
    <location>
        <begin position="168"/>
        <end position="322"/>
    </location>
</feature>
<dbReference type="RefSeq" id="WP_271200324.1">
    <property type="nucleotide sequence ID" value="NZ_BSFL01000002.1"/>
</dbReference>
<dbReference type="SMART" id="SM00710">
    <property type="entry name" value="PbH1"/>
    <property type="match status" value="9"/>
</dbReference>
<reference evidence="2" key="1">
    <citation type="journal article" date="2014" name="Int. J. Syst. Evol. Microbiol.">
        <title>Complete genome sequence of Corynebacterium casei LMG S-19264T (=DSM 44701T), isolated from a smear-ripened cheese.</title>
        <authorList>
            <consortium name="US DOE Joint Genome Institute (JGI-PGF)"/>
            <person name="Walter F."/>
            <person name="Albersmeier A."/>
            <person name="Kalinowski J."/>
            <person name="Ruckert C."/>
        </authorList>
    </citation>
    <scope>NUCLEOTIDE SEQUENCE</scope>
    <source>
        <strain evidence="2">VKM B-2748</strain>
    </source>
</reference>
<gene>
    <name evidence="2" type="ORF">GCM10008174_15740</name>
</gene>
<accession>A0A9W6JP62</accession>
<dbReference type="InterPro" id="IPR039448">
    <property type="entry name" value="Beta_helix"/>
</dbReference>
<name>A0A9W6JP62_9HYPH</name>
<sequence length="461" mass="46881">MKRERAAERFRDTVDQARRRLALGLAAGLAAAAAPRLADAAPGGLGAEAAGLKPGAGGDQSRAFARALERAAREGRPLTLAPGVYRAARIALPEGAAIVGVPEMTRIELSEPGPLFTGKGLRRVAMRGLLLDGSNLPGGLQAGLIQLEDVAAFAFDELAIEDAGGSGLALFRSGGALRGSRIANARQSGLFAMDGRGITVADNVIRGCRNNGVVIRRTAKGDDGAVVSRNRIEDTGALDGGLGWNGNAVNVSKASGVVVSGNAIRRSAFTAVRAHESSDVVIADNLCLDCGETGLYVEYGFSGAVVSGNLVDGAANGVSIANFNEGGRLAAVTGNVVRNLFRRKHLDRPGEGYGQGIGVEADVAVTGNVIENAASFGVHAGWGPYMRDVAISGNIVRNCEVGIGVSVVEGVGPATIVGNTVTGSRKGAVVGYRWADAATPDLGSAGSGGLPGLTVAQNTVR</sequence>
<dbReference type="Pfam" id="PF13229">
    <property type="entry name" value="Beta_helix"/>
    <property type="match status" value="1"/>
</dbReference>
<keyword evidence="3" id="KW-1185">Reference proteome</keyword>
<dbReference type="Gene3D" id="2.160.20.10">
    <property type="entry name" value="Single-stranded right-handed beta-helix, Pectin lyase-like"/>
    <property type="match status" value="1"/>
</dbReference>
<dbReference type="NCBIfam" id="TIGR03807">
    <property type="entry name" value="RR_fam_repeat"/>
    <property type="match status" value="4"/>
</dbReference>
<dbReference type="InterPro" id="IPR012334">
    <property type="entry name" value="Pectin_lyas_fold"/>
</dbReference>
<dbReference type="InterPro" id="IPR011050">
    <property type="entry name" value="Pectin_lyase_fold/virulence"/>
</dbReference>
<proteinExistence type="predicted"/>
<dbReference type="EMBL" id="BSFL01000002">
    <property type="protein sequence ID" value="GLK79833.1"/>
    <property type="molecule type" value="Genomic_DNA"/>
</dbReference>
<reference evidence="2" key="2">
    <citation type="submission" date="2023-01" db="EMBL/GenBank/DDBJ databases">
        <authorList>
            <person name="Sun Q."/>
            <person name="Evtushenko L."/>
        </authorList>
    </citation>
    <scope>NUCLEOTIDE SEQUENCE</scope>
    <source>
        <strain evidence="2">VKM B-2748</strain>
    </source>
</reference>
<dbReference type="AlphaFoldDB" id="A0A9W6JP62"/>
<comment type="caution">
    <text evidence="2">The sequence shown here is derived from an EMBL/GenBank/DDBJ whole genome shotgun (WGS) entry which is preliminary data.</text>
</comment>
<dbReference type="NCBIfam" id="TIGR03808">
    <property type="entry name" value="RR_plus_rpt_1"/>
    <property type="match status" value="1"/>
</dbReference>
<dbReference type="InterPro" id="IPR022444">
    <property type="entry name" value="Cofactor-bd_rpt"/>
</dbReference>